<evidence type="ECO:0000256" key="10">
    <source>
        <dbReference type="ARBA" id="ARBA00023136"/>
    </source>
</evidence>
<comment type="similarity">
    <text evidence="12">Belongs to the pannexin family.</text>
</comment>
<evidence type="ECO:0000256" key="5">
    <source>
        <dbReference type="ARBA" id="ARBA00022692"/>
    </source>
</evidence>
<evidence type="ECO:0000256" key="2">
    <source>
        <dbReference type="ARBA" id="ARBA00004651"/>
    </source>
</evidence>
<dbReference type="PANTHER" id="PTHR11893:SF43">
    <property type="entry name" value="INNEXIN INX4-RELATED"/>
    <property type="match status" value="1"/>
</dbReference>
<evidence type="ECO:0000256" key="8">
    <source>
        <dbReference type="ARBA" id="ARBA00022989"/>
    </source>
</evidence>
<evidence type="ECO:0000256" key="9">
    <source>
        <dbReference type="ARBA" id="ARBA00023065"/>
    </source>
</evidence>
<dbReference type="GO" id="GO:0007602">
    <property type="term" value="P:phototransduction"/>
    <property type="evidence" value="ECO:0007669"/>
    <property type="project" value="TreeGrafter"/>
</dbReference>
<evidence type="ECO:0000256" key="6">
    <source>
        <dbReference type="ARBA" id="ARBA00022868"/>
    </source>
</evidence>
<evidence type="ECO:0000256" key="12">
    <source>
        <dbReference type="RuleBase" id="RU010713"/>
    </source>
</evidence>
<evidence type="ECO:0000313" key="13">
    <source>
        <dbReference type="EMBL" id="NOV46440.1"/>
    </source>
</evidence>
<keyword evidence="7" id="KW-0965">Cell junction</keyword>
<feature type="transmembrane region" description="Helical" evidence="12">
    <location>
        <begin position="30"/>
        <end position="48"/>
    </location>
</feature>
<keyword evidence="4" id="KW-1003">Cell membrane</keyword>
<evidence type="ECO:0000256" key="11">
    <source>
        <dbReference type="ARBA" id="ARBA00023303"/>
    </source>
</evidence>
<dbReference type="InterPro" id="IPR000990">
    <property type="entry name" value="Innexin"/>
</dbReference>
<dbReference type="PRINTS" id="PR01262">
    <property type="entry name" value="INNEXIN"/>
</dbReference>
<keyword evidence="3 12" id="KW-0813">Transport</keyword>
<dbReference type="GO" id="GO:0005886">
    <property type="term" value="C:plasma membrane"/>
    <property type="evidence" value="ECO:0007669"/>
    <property type="project" value="UniProtKB-SubCell"/>
</dbReference>
<feature type="transmembrane region" description="Helical" evidence="12">
    <location>
        <begin position="257"/>
        <end position="281"/>
    </location>
</feature>
<feature type="transmembrane region" description="Helical" evidence="12">
    <location>
        <begin position="91"/>
        <end position="108"/>
    </location>
</feature>
<dbReference type="GO" id="GO:0005921">
    <property type="term" value="C:gap junction"/>
    <property type="evidence" value="ECO:0007669"/>
    <property type="project" value="UniProtKB-SubCell"/>
</dbReference>
<organism evidence="13">
    <name type="scientific">Xenopsylla cheopis</name>
    <name type="common">Oriental rat flea</name>
    <name type="synonym">Pulex cheopis</name>
    <dbReference type="NCBI Taxonomy" id="163159"/>
    <lineage>
        <taxon>Eukaryota</taxon>
        <taxon>Metazoa</taxon>
        <taxon>Ecdysozoa</taxon>
        <taxon>Arthropoda</taxon>
        <taxon>Hexapoda</taxon>
        <taxon>Insecta</taxon>
        <taxon>Pterygota</taxon>
        <taxon>Neoptera</taxon>
        <taxon>Endopterygota</taxon>
        <taxon>Siphonaptera</taxon>
        <taxon>Pulicidae</taxon>
        <taxon>Xenopsyllinae</taxon>
        <taxon>Xenopsylla</taxon>
    </lineage>
</organism>
<dbReference type="AlphaFoldDB" id="A0A6M2DL53"/>
<keyword evidence="11 12" id="KW-0407">Ion channel</keyword>
<gene>
    <name evidence="12" type="primary">inx</name>
</gene>
<dbReference type="EMBL" id="GIIL01002714">
    <property type="protein sequence ID" value="NOV46440.1"/>
    <property type="molecule type" value="Transcribed_RNA"/>
</dbReference>
<feature type="transmembrane region" description="Helical" evidence="12">
    <location>
        <begin position="161"/>
        <end position="187"/>
    </location>
</feature>
<evidence type="ECO:0000256" key="4">
    <source>
        <dbReference type="ARBA" id="ARBA00022475"/>
    </source>
</evidence>
<comment type="subcellular location">
    <subcellularLocation>
        <location evidence="1">Cell junction</location>
        <location evidence="1">Gap junction</location>
    </subcellularLocation>
    <subcellularLocation>
        <location evidence="2 12">Cell membrane</location>
        <topology evidence="2 12">Multi-pass membrane protein</topology>
    </subcellularLocation>
</comment>
<accession>A0A6M2DL53</accession>
<evidence type="ECO:0000256" key="1">
    <source>
        <dbReference type="ARBA" id="ARBA00004610"/>
    </source>
</evidence>
<dbReference type="Pfam" id="PF00876">
    <property type="entry name" value="Innexin"/>
    <property type="match status" value="1"/>
</dbReference>
<dbReference type="PROSITE" id="PS51013">
    <property type="entry name" value="PANNEXIN"/>
    <property type="match status" value="1"/>
</dbReference>
<evidence type="ECO:0000256" key="7">
    <source>
        <dbReference type="ARBA" id="ARBA00022949"/>
    </source>
</evidence>
<proteinExistence type="inferred from homology"/>
<name>A0A6M2DL53_XENCH</name>
<dbReference type="GO" id="GO:0034220">
    <property type="term" value="P:monoatomic ion transmembrane transport"/>
    <property type="evidence" value="ECO:0007669"/>
    <property type="project" value="UniProtKB-KW"/>
</dbReference>
<dbReference type="PANTHER" id="PTHR11893">
    <property type="entry name" value="INNEXIN"/>
    <property type="match status" value="1"/>
</dbReference>
<reference evidence="13" key="1">
    <citation type="submission" date="2020-03" db="EMBL/GenBank/DDBJ databases">
        <title>Transcriptomic Profiling of the Digestive Tract of the Rat Flea, Xenopsylla cheopis, Following Blood Feeding and Infection with Yersinia pestis.</title>
        <authorList>
            <person name="Bland D.M."/>
            <person name="Martens C.A."/>
            <person name="Virtaneva K."/>
            <person name="Kanakabandi K."/>
            <person name="Long D."/>
            <person name="Rosenke R."/>
            <person name="Saturday G.A."/>
            <person name="Hoyt F.H."/>
            <person name="Bruno D.P."/>
            <person name="Ribeiro J.M.C."/>
            <person name="Hinnebusch J."/>
        </authorList>
    </citation>
    <scope>NUCLEOTIDE SEQUENCE</scope>
</reference>
<keyword evidence="6" id="KW-0303">Gap junction</keyword>
<protein>
    <recommendedName>
        <fullName evidence="12">Innexin</fullName>
    </recommendedName>
</protein>
<evidence type="ECO:0000256" key="3">
    <source>
        <dbReference type="ARBA" id="ARBA00022448"/>
    </source>
</evidence>
<keyword evidence="5 12" id="KW-0812">Transmembrane</keyword>
<dbReference type="GO" id="GO:0005243">
    <property type="term" value="F:gap junction channel activity"/>
    <property type="evidence" value="ECO:0007669"/>
    <property type="project" value="TreeGrafter"/>
</dbReference>
<keyword evidence="10 12" id="KW-0472">Membrane</keyword>
<keyword evidence="9 12" id="KW-0406">Ion transport</keyword>
<keyword evidence="8 12" id="KW-1133">Transmembrane helix</keyword>
<sequence>MINVFNPVLKHLKLDNICIDNNVFRLHYKVTVILLIVFSIVVTSKQYIGDPIDCISTAGIKRETFNTYCWIFSTYTVIDHDGIKEELPHKYYQWVSFVLVLQAGMFYLPRYMWKCWENGRIKALTQNLVGPLVIEEECTTDRKNYLLNYLSEKGNQTHTFYAIRFVICEILNFANVVGQFFMVNLFLGGKFVNYGPAVSIFLSKNFLFDTDVSNNDPMSRIFPKTAKCTLTDYGPSGTKQIKDALCVLPLNIVNEKLYALLWFWFVGLALLSGLALLYRVLVFSCAEVRVWLLLAQTKNISKGLIRSLVYSRHAGDWFILQQLYKNLHPDVFQDIISDLCSESECDTKTVIL</sequence>
<comment type="function">
    <text evidence="12">Structural component of the gap junctions.</text>
</comment>